<dbReference type="EMBL" id="JAUKPO010000004">
    <property type="protein sequence ID" value="MDO1446478.1"/>
    <property type="molecule type" value="Genomic_DNA"/>
</dbReference>
<comment type="caution">
    <text evidence="2">The sequence shown here is derived from an EMBL/GenBank/DDBJ whole genome shotgun (WGS) entry which is preliminary data.</text>
</comment>
<feature type="region of interest" description="Disordered" evidence="1">
    <location>
        <begin position="342"/>
        <end position="369"/>
    </location>
</feature>
<name>A0ABT8R308_9BACT</name>
<evidence type="ECO:0000256" key="1">
    <source>
        <dbReference type="SAM" id="MobiDB-lite"/>
    </source>
</evidence>
<keyword evidence="3" id="KW-1185">Reference proteome</keyword>
<protein>
    <recommendedName>
        <fullName evidence="4">Phage tail protein</fullName>
    </recommendedName>
</protein>
<gene>
    <name evidence="2" type="ORF">Q0590_09475</name>
</gene>
<evidence type="ECO:0000313" key="3">
    <source>
        <dbReference type="Proteomes" id="UP001168528"/>
    </source>
</evidence>
<dbReference type="Proteomes" id="UP001168528">
    <property type="component" value="Unassembled WGS sequence"/>
</dbReference>
<proteinExistence type="predicted"/>
<accession>A0ABT8R308</accession>
<reference evidence="2" key="1">
    <citation type="submission" date="2023-07" db="EMBL/GenBank/DDBJ databases">
        <title>The genome sequence of Rhodocytophaga aerolata KACC 12507.</title>
        <authorList>
            <person name="Zhang X."/>
        </authorList>
    </citation>
    <scope>NUCLEOTIDE SEQUENCE</scope>
    <source>
        <strain evidence="2">KACC 12507</strain>
    </source>
</reference>
<evidence type="ECO:0008006" key="4">
    <source>
        <dbReference type="Google" id="ProtNLM"/>
    </source>
</evidence>
<organism evidence="2 3">
    <name type="scientific">Rhodocytophaga aerolata</name>
    <dbReference type="NCBI Taxonomy" id="455078"/>
    <lineage>
        <taxon>Bacteria</taxon>
        <taxon>Pseudomonadati</taxon>
        <taxon>Bacteroidota</taxon>
        <taxon>Cytophagia</taxon>
        <taxon>Cytophagales</taxon>
        <taxon>Rhodocytophagaceae</taxon>
        <taxon>Rhodocytophaga</taxon>
    </lineage>
</organism>
<dbReference type="RefSeq" id="WP_302037282.1">
    <property type="nucleotide sequence ID" value="NZ_JAUKPO010000004.1"/>
</dbReference>
<sequence>MLFPTVKVPGLDDIEIFRDHEKDDTFYALRGRPRIALDDKGNPQLSFYFFSRNADIAYASSPNKELVESQLGQLLFTTDLSISEEEHNTITEYLATIVENPNHLFVRLYNKLGGGRRFMPVNRANKPIIKLGTPNTWKEGTARLELLEGLGDTFKKQSSAEVKPSLVGSNSAAFYATFGIEGAQLYYDALTKGYKGEGNNTDDLTPLQAIVRYDLQGFAYVPNIEVRVTANSTQIYDHMQTYQEDYSKTRRGGVKVVSGIGYYRKTDTRSVTASKTDIARLIEEMIDRKVINIEITDFGDVAANSEEIREVETNLRTTLMDTIMNTILPNFFQTAFIGEEKEAEGEDGTTGNGQPKPNPNVGVSASERDRPNVETHYYFRNDVDKTKINSLDFHFKKSGTVEFRRYPNGTLITQLTEDQRKQLVRHIDISSPEVQILEVQVGVNADFVADNIHSIIVNVSYSQRDAKTNVVRENSKSFLYKKGDEVYTFRVTMARNDKGQLLDFYNVEAKISYIGTADSPPPIQLNNISDRSLVISYDKLGFITVDCIAGDIDWTLIKEAIVNLQYKEEPNQPDTKKEIRLSKEKPNGNWRCYMYGHKNKNYTYQVKYLYADGQEATGREKTDTRGTLMIDDLLAGRAKASFDVILDANTVKTAKVEILYEDTALGIKEEYSHWFNATETWDWSMRLRENAKDTFKYRYFVQYKDDIVYTSDWKESRTDEDIPPIHLRRHIKALTIDGGLLDWNKWQVVYVTVSYNEPDKNYFVRKNIRLDANSMMQSFEVMAFSAEGKPFTYSLQFAKAGSATIKVDEKENTTDLLIVEEPPVVEPPAPVVEPSV</sequence>
<evidence type="ECO:0000313" key="2">
    <source>
        <dbReference type="EMBL" id="MDO1446478.1"/>
    </source>
</evidence>